<dbReference type="PROSITE" id="PS00690">
    <property type="entry name" value="DEAH_ATP_HELICASE"/>
    <property type="match status" value="1"/>
</dbReference>
<dbReference type="EC" id="3.6.4.13" evidence="2"/>
<feature type="region of interest" description="Disordered" evidence="8">
    <location>
        <begin position="1"/>
        <end position="80"/>
    </location>
</feature>
<feature type="region of interest" description="Disordered" evidence="8">
    <location>
        <begin position="145"/>
        <end position="350"/>
    </location>
</feature>
<dbReference type="Pfam" id="PF07717">
    <property type="entry name" value="OB_NTP_bind"/>
    <property type="match status" value="1"/>
</dbReference>
<dbReference type="CDD" id="cd18791">
    <property type="entry name" value="SF2_C_RHA"/>
    <property type="match status" value="1"/>
</dbReference>
<dbReference type="GO" id="GO:0005524">
    <property type="term" value="F:ATP binding"/>
    <property type="evidence" value="ECO:0007669"/>
    <property type="project" value="UniProtKB-KW"/>
</dbReference>
<dbReference type="PROSITE" id="PS51194">
    <property type="entry name" value="HELICASE_CTER"/>
    <property type="match status" value="1"/>
</dbReference>
<accession>A0A369IXQ4</accession>
<dbReference type="InterPro" id="IPR001650">
    <property type="entry name" value="Helicase_C-like"/>
</dbReference>
<proteinExistence type="inferred from homology"/>
<dbReference type="SUPFAM" id="SSF52540">
    <property type="entry name" value="P-loop containing nucleoside triphosphate hydrolases"/>
    <property type="match status" value="1"/>
</dbReference>
<evidence type="ECO:0000259" key="9">
    <source>
        <dbReference type="PROSITE" id="PS51192"/>
    </source>
</evidence>
<dbReference type="Pfam" id="PF04408">
    <property type="entry name" value="WHD_HA2"/>
    <property type="match status" value="1"/>
</dbReference>
<feature type="compositionally biased region" description="Pro residues" evidence="8">
    <location>
        <begin position="337"/>
        <end position="346"/>
    </location>
</feature>
<dbReference type="FunFam" id="3.40.50.300:FF:000637">
    <property type="entry name" value="ATP-dependent RNA helicase DHX37/DHR1"/>
    <property type="match status" value="1"/>
</dbReference>
<feature type="domain" description="Helicase C-terminal" evidence="10">
    <location>
        <begin position="701"/>
        <end position="885"/>
    </location>
</feature>
<dbReference type="STRING" id="39966.A0A369IXQ4"/>
<dbReference type="Gene3D" id="1.20.120.1080">
    <property type="match status" value="1"/>
</dbReference>
<evidence type="ECO:0000256" key="8">
    <source>
        <dbReference type="SAM" id="MobiDB-lite"/>
    </source>
</evidence>
<name>A0A369IXQ4_HYPMA</name>
<comment type="similarity">
    <text evidence="1">Belongs to the DEAD box helicase family. DEAH subfamily.</text>
</comment>
<dbReference type="Pfam" id="PF21010">
    <property type="entry name" value="HA2_C"/>
    <property type="match status" value="1"/>
</dbReference>
<organism evidence="11 12">
    <name type="scientific">Hypsizygus marmoreus</name>
    <name type="common">White beech mushroom</name>
    <name type="synonym">Agaricus marmoreus</name>
    <dbReference type="NCBI Taxonomy" id="39966"/>
    <lineage>
        <taxon>Eukaryota</taxon>
        <taxon>Fungi</taxon>
        <taxon>Dikarya</taxon>
        <taxon>Basidiomycota</taxon>
        <taxon>Agaricomycotina</taxon>
        <taxon>Agaricomycetes</taxon>
        <taxon>Agaricomycetidae</taxon>
        <taxon>Agaricales</taxon>
        <taxon>Tricholomatineae</taxon>
        <taxon>Lyophyllaceae</taxon>
        <taxon>Hypsizygus</taxon>
    </lineage>
</organism>
<dbReference type="GO" id="GO:1990904">
    <property type="term" value="C:ribonucleoprotein complex"/>
    <property type="evidence" value="ECO:0007669"/>
    <property type="project" value="UniProtKB-ARBA"/>
</dbReference>
<feature type="region of interest" description="Disordered" evidence="8">
    <location>
        <begin position="672"/>
        <end position="691"/>
    </location>
</feature>
<dbReference type="InterPro" id="IPR011709">
    <property type="entry name" value="DEAD-box_helicase_OB_fold"/>
</dbReference>
<evidence type="ECO:0000256" key="6">
    <source>
        <dbReference type="ARBA" id="ARBA00022840"/>
    </source>
</evidence>
<dbReference type="GO" id="GO:0000462">
    <property type="term" value="P:maturation of SSU-rRNA from tricistronic rRNA transcript (SSU-rRNA, 5.8S rRNA, LSU-rRNA)"/>
    <property type="evidence" value="ECO:0007669"/>
    <property type="project" value="TreeGrafter"/>
</dbReference>
<dbReference type="Pfam" id="PF00270">
    <property type="entry name" value="DEAD"/>
    <property type="match status" value="1"/>
</dbReference>
<dbReference type="Gene3D" id="3.40.50.300">
    <property type="entry name" value="P-loop containing nucleotide triphosphate hydrolases"/>
    <property type="match status" value="3"/>
</dbReference>
<dbReference type="SMART" id="SM00847">
    <property type="entry name" value="HA2"/>
    <property type="match status" value="1"/>
</dbReference>
<dbReference type="InterPro" id="IPR014001">
    <property type="entry name" value="Helicase_ATP-bd"/>
</dbReference>
<keyword evidence="12" id="KW-1185">Reference proteome</keyword>
<dbReference type="Pfam" id="PF00271">
    <property type="entry name" value="Helicase_C"/>
    <property type="match status" value="1"/>
</dbReference>
<dbReference type="AlphaFoldDB" id="A0A369IXQ4"/>
<keyword evidence="4" id="KW-0378">Hydrolase</keyword>
<evidence type="ECO:0000313" key="11">
    <source>
        <dbReference type="EMBL" id="RDB14559.1"/>
    </source>
</evidence>
<reference evidence="11" key="1">
    <citation type="submission" date="2018-04" db="EMBL/GenBank/DDBJ databases">
        <title>Whole genome sequencing of Hypsizygus marmoreus.</title>
        <authorList>
            <person name="Choi I.-G."/>
            <person name="Min B."/>
            <person name="Kim J.-G."/>
            <person name="Kim S."/>
            <person name="Oh Y.-L."/>
            <person name="Kong W.-S."/>
            <person name="Park H."/>
            <person name="Jeong J."/>
            <person name="Song E.-S."/>
        </authorList>
    </citation>
    <scope>NUCLEOTIDE SEQUENCE [LARGE SCALE GENOMIC DNA]</scope>
    <source>
        <strain evidence="11">51987-8</strain>
    </source>
</reference>
<comment type="caution">
    <text evidence="11">The sequence shown here is derived from an EMBL/GenBank/DDBJ whole genome shotgun (WGS) entry which is preliminary data.</text>
</comment>
<keyword evidence="6" id="KW-0067">ATP-binding</keyword>
<feature type="compositionally biased region" description="Acidic residues" evidence="8">
    <location>
        <begin position="259"/>
        <end position="278"/>
    </location>
</feature>
<feature type="compositionally biased region" description="Basic and acidic residues" evidence="8">
    <location>
        <begin position="47"/>
        <end position="64"/>
    </location>
</feature>
<dbReference type="GO" id="GO:0016787">
    <property type="term" value="F:hydrolase activity"/>
    <property type="evidence" value="ECO:0007669"/>
    <property type="project" value="UniProtKB-KW"/>
</dbReference>
<evidence type="ECO:0000256" key="5">
    <source>
        <dbReference type="ARBA" id="ARBA00022806"/>
    </source>
</evidence>
<evidence type="ECO:0000256" key="3">
    <source>
        <dbReference type="ARBA" id="ARBA00022741"/>
    </source>
</evidence>
<evidence type="ECO:0000313" key="12">
    <source>
        <dbReference type="Proteomes" id="UP000076154"/>
    </source>
</evidence>
<dbReference type="InterPro" id="IPR007502">
    <property type="entry name" value="Helicase-assoc_dom"/>
</dbReference>
<feature type="compositionally biased region" description="Basic residues" evidence="8">
    <location>
        <begin position="1"/>
        <end position="25"/>
    </location>
</feature>
<feature type="domain" description="Helicase ATP-binding" evidence="9">
    <location>
        <begin position="420"/>
        <end position="598"/>
    </location>
</feature>
<dbReference type="InParanoid" id="A0A369IXQ4"/>
<dbReference type="InterPro" id="IPR002464">
    <property type="entry name" value="DNA/RNA_helicase_DEAH_CS"/>
</dbReference>
<dbReference type="EMBL" id="LUEZ02000096">
    <property type="protein sequence ID" value="RDB14559.1"/>
    <property type="molecule type" value="Genomic_DNA"/>
</dbReference>
<dbReference type="Proteomes" id="UP000076154">
    <property type="component" value="Unassembled WGS sequence"/>
</dbReference>
<feature type="compositionally biased region" description="Basic and acidic residues" evidence="8">
    <location>
        <begin position="171"/>
        <end position="186"/>
    </location>
</feature>
<dbReference type="GO" id="GO:0003724">
    <property type="term" value="F:RNA helicase activity"/>
    <property type="evidence" value="ECO:0007669"/>
    <property type="project" value="UniProtKB-EC"/>
</dbReference>
<dbReference type="CDD" id="cd17982">
    <property type="entry name" value="DEXHc_DHX37"/>
    <property type="match status" value="1"/>
</dbReference>
<dbReference type="SMART" id="SM00487">
    <property type="entry name" value="DEXDc"/>
    <property type="match status" value="1"/>
</dbReference>
<evidence type="ECO:0000256" key="1">
    <source>
        <dbReference type="ARBA" id="ARBA00008792"/>
    </source>
</evidence>
<dbReference type="GO" id="GO:0005730">
    <property type="term" value="C:nucleolus"/>
    <property type="evidence" value="ECO:0007669"/>
    <property type="project" value="TreeGrafter"/>
</dbReference>
<keyword evidence="5 11" id="KW-0347">Helicase</keyword>
<dbReference type="PANTHER" id="PTHR18934:SF99">
    <property type="entry name" value="ATP-DEPENDENT RNA HELICASE DHX37-RELATED"/>
    <property type="match status" value="1"/>
</dbReference>
<feature type="compositionally biased region" description="Basic and acidic residues" evidence="8">
    <location>
        <begin position="145"/>
        <end position="155"/>
    </location>
</feature>
<evidence type="ECO:0000256" key="2">
    <source>
        <dbReference type="ARBA" id="ARBA00012552"/>
    </source>
</evidence>
<dbReference type="FunCoup" id="A0A369IXQ4">
    <property type="interactions" value="787"/>
</dbReference>
<dbReference type="OrthoDB" id="10253254at2759"/>
<evidence type="ECO:0000256" key="4">
    <source>
        <dbReference type="ARBA" id="ARBA00022801"/>
    </source>
</evidence>
<dbReference type="InterPro" id="IPR027417">
    <property type="entry name" value="P-loop_NTPase"/>
</dbReference>
<evidence type="ECO:0000256" key="7">
    <source>
        <dbReference type="ARBA" id="ARBA00047984"/>
    </source>
</evidence>
<dbReference type="GO" id="GO:0003723">
    <property type="term" value="F:RNA binding"/>
    <property type="evidence" value="ECO:0007669"/>
    <property type="project" value="TreeGrafter"/>
</dbReference>
<gene>
    <name evidence="11" type="ORF">Hypma_016227</name>
</gene>
<feature type="compositionally biased region" description="Basic and acidic residues" evidence="8">
    <location>
        <begin position="26"/>
        <end position="38"/>
    </location>
</feature>
<dbReference type="SMART" id="SM00490">
    <property type="entry name" value="HELICc"/>
    <property type="match status" value="1"/>
</dbReference>
<feature type="compositionally biased region" description="Polar residues" evidence="8">
    <location>
        <begin position="187"/>
        <end position="196"/>
    </location>
</feature>
<keyword evidence="3" id="KW-0547">Nucleotide-binding</keyword>
<evidence type="ECO:0000259" key="10">
    <source>
        <dbReference type="PROSITE" id="PS51194"/>
    </source>
</evidence>
<sequence>MNHAQKISRARHAPSRKKGKPKRTRKTEGESAPIHEQDPNASILAPKSKEDKERDRRENIRRELAAQSDSKWNSKKKKRLDKYIDKKLKKEERLLIFEKLAQTQAEIPSSLQLQASASLGTGKATTHQERLERLEDKEVRRALDGRAGKRKRQDDVYAVIHPDSDEDEDIGDRGEGTSALKEEEVATRSTPYQKNPVTDLATEFSSEPSPATPLTVGCALQRNADGTVVAPRIRQKSNGKKLAFNSWKGKARAVIGPQDDSDTSFDSSDSADDSDSSEEEKSKGGSDYENSASEPEEGGEDISLQSPPKRRSFKDWAVKQISAAKGYDIPTPNNTAPDPPDPSPPPTKKRKLVVSSHPVEMRGPLGEDLQLPNTTFVSRLAESDKASSRPSVKAMSVNRPLDVEEARLFLPIVTEEQPIMEAVLLNPVVIICGETGSGKTTQVPQFLYEAGFGSSGSDNPGMIGITQPRRVAAMSMAARVSRELSLTSSRVSYQIRYDTTVSPSTSIKFMTDGVLLRELATDFLLTKYSIIIIDEAHERSINTDILIGVLSRVLKLRENMWKEGREGAKPLRLIIMSATLRVSDFAENQTLFPSPPPVINVAARQHPVTVHFSRRTSSDYVTEVIKKTTKIHTRLPPGGILIFLTGQNEITGVCRKLEAKFGTKAIKERQKKRDLDVGQAAGSEEDKNTFEDRKVVPAQADVEAEDLDLGDGYVDDLAFDVDDDMNEGNPDSLDSDDEQVLDEELGLDAEGSDVPMHVVPLYSLLPSDKQMRVFEPPPPGSRLVVVSTNVAETSLTIPGIRYVVDCGRAKERRYDIKNGIQAFVVNWISKASAAQRAGRAGRTGPGHCYRLYSSALFEHHFDQFSLPEINRMPIEGVVLQMKSMHIDAVVNFPFPTPPERSALRQAEKVLTHLGALSAPKVNALNADLVGGQITELGKTMSLFPLSPRFSRMLVNGQQHGCLPYIITIVCILSVGDPFLHDEGIANEEQESDDANGELAHLTSAVVKAKEAQRLRRKAFFESQHRHASFGQFTSDIFKVLSVVGAYEYAGGGHTFCAEHFVRPKAMEEIHKLRAQISSIVQTNFPGVDAGFVSNLRPPSALQLKVLRQLLAAGFIDQVAVRKDRIDSSSAGVQYANTKGVAYRALGILEDVFIHPSSVLANVSPPEYVVFNEVVRTTRVWLKGLTVVNPAWLSSLGKPSLCTFSKPTKNMAGVLMTIPRFGPEGWELPAIKAEALQK</sequence>
<dbReference type="PANTHER" id="PTHR18934">
    <property type="entry name" value="ATP-DEPENDENT RNA HELICASE"/>
    <property type="match status" value="1"/>
</dbReference>
<comment type="catalytic activity">
    <reaction evidence="7">
        <text>ATP + H2O = ADP + phosphate + H(+)</text>
        <dbReference type="Rhea" id="RHEA:13065"/>
        <dbReference type="ChEBI" id="CHEBI:15377"/>
        <dbReference type="ChEBI" id="CHEBI:15378"/>
        <dbReference type="ChEBI" id="CHEBI:30616"/>
        <dbReference type="ChEBI" id="CHEBI:43474"/>
        <dbReference type="ChEBI" id="CHEBI:456216"/>
        <dbReference type="EC" id="3.6.4.13"/>
    </reaction>
</comment>
<dbReference type="InterPro" id="IPR011545">
    <property type="entry name" value="DEAD/DEAH_box_helicase_dom"/>
</dbReference>
<feature type="region of interest" description="Disordered" evidence="8">
    <location>
        <begin position="114"/>
        <end position="133"/>
    </location>
</feature>
<dbReference type="PROSITE" id="PS51192">
    <property type="entry name" value="HELICASE_ATP_BIND_1"/>
    <property type="match status" value="1"/>
</dbReference>
<dbReference type="InterPro" id="IPR048333">
    <property type="entry name" value="HA2_WH"/>
</dbReference>
<protein>
    <recommendedName>
        <fullName evidence="2">RNA helicase</fullName>
        <ecNumber evidence="2">3.6.4.13</ecNumber>
    </recommendedName>
</protein>